<evidence type="ECO:0000313" key="2">
    <source>
        <dbReference type="EMBL" id="OAR03417.1"/>
    </source>
</evidence>
<feature type="transmembrane region" description="Helical" evidence="1">
    <location>
        <begin position="111"/>
        <end position="133"/>
    </location>
</feature>
<dbReference type="EMBL" id="JXBB01000060">
    <property type="protein sequence ID" value="OAR03417.1"/>
    <property type="molecule type" value="Genomic_DNA"/>
</dbReference>
<gene>
    <name evidence="3" type="ORF">HSCHL_1111</name>
    <name evidence="2" type="ORF">SA87_01415</name>
</gene>
<feature type="transmembrane region" description="Helical" evidence="1">
    <location>
        <begin position="39"/>
        <end position="61"/>
    </location>
</feature>
<organism evidence="3 5">
    <name type="scientific">Hydrogenibacillus schlegelii</name>
    <name type="common">Bacillus schlegelii</name>
    <dbReference type="NCBI Taxonomy" id="1484"/>
    <lineage>
        <taxon>Bacteria</taxon>
        <taxon>Bacillati</taxon>
        <taxon>Bacillota</taxon>
        <taxon>Bacilli</taxon>
        <taxon>Bacillales</taxon>
        <taxon>Bacillales Family X. Incertae Sedis</taxon>
        <taxon>Hydrogenibacillus</taxon>
    </lineage>
</organism>
<dbReference type="RefSeq" id="WP_066203159.1">
    <property type="nucleotide sequence ID" value="NZ_CBCSAS010000018.1"/>
</dbReference>
<evidence type="ECO:0000313" key="3">
    <source>
        <dbReference type="EMBL" id="PTQ53958.1"/>
    </source>
</evidence>
<feature type="transmembrane region" description="Helical" evidence="1">
    <location>
        <begin position="153"/>
        <end position="172"/>
    </location>
</feature>
<keyword evidence="1" id="KW-0472">Membrane</keyword>
<dbReference type="Proteomes" id="UP000243024">
    <property type="component" value="Unassembled WGS sequence"/>
</dbReference>
<dbReference type="PANTHER" id="PTHR37692">
    <property type="entry name" value="HYPOTHETICAL MEMBRANE SPANNING PROTEIN"/>
    <property type="match status" value="1"/>
</dbReference>
<evidence type="ECO:0008006" key="6">
    <source>
        <dbReference type="Google" id="ProtNLM"/>
    </source>
</evidence>
<accession>A0A132MGY3</accession>
<evidence type="ECO:0000313" key="5">
    <source>
        <dbReference type="Proteomes" id="UP000244180"/>
    </source>
</evidence>
<dbReference type="AlphaFoldDB" id="A0A132MGY3"/>
<dbReference type="EMBL" id="PEBV01000008">
    <property type="protein sequence ID" value="PTQ53958.1"/>
    <property type="molecule type" value="Genomic_DNA"/>
</dbReference>
<comment type="caution">
    <text evidence="3">The sequence shown here is derived from an EMBL/GenBank/DDBJ whole genome shotgun (WGS) entry which is preliminary data.</text>
</comment>
<sequence length="174" mass="19320">MRPIRAPGRLAGVLSAAVYAVIAALFALPKVPAPFDTSFLPPLIAGWNALATVFLLLAYRAIRRRDVERHRNFIFAALAATALFLLSYVAYHLTTPSTPYGGEGLLKGVYYVLLFTHIVLAAVIVPLVLLALFRGLNREDRLHRRIVRLAFPLWLYVSVSGVLVYVLIAPYYGR</sequence>
<keyword evidence="1" id="KW-1133">Transmembrane helix</keyword>
<reference evidence="3 5" key="2">
    <citation type="submission" date="2017-08" db="EMBL/GenBank/DDBJ databases">
        <title>Burning lignite coal seam in the remote Altai Mountains harbors a hydrogen-driven thermophilic microbial community.</title>
        <authorList>
            <person name="Kadnikov V.V."/>
            <person name="Mardanov A.V."/>
            <person name="Ivasenko D."/>
            <person name="Beletsky A.V."/>
            <person name="Karnachuk O.V."/>
            <person name="Ravin N.V."/>
        </authorList>
    </citation>
    <scope>NUCLEOTIDE SEQUENCE [LARGE SCALE GENOMIC DNA]</scope>
    <source>
        <strain evidence="3">AL33</strain>
    </source>
</reference>
<evidence type="ECO:0000313" key="4">
    <source>
        <dbReference type="Proteomes" id="UP000243024"/>
    </source>
</evidence>
<dbReference type="OrthoDB" id="9811380at2"/>
<keyword evidence="4" id="KW-1185">Reference proteome</keyword>
<evidence type="ECO:0000256" key="1">
    <source>
        <dbReference type="SAM" id="Phobius"/>
    </source>
</evidence>
<dbReference type="PANTHER" id="PTHR37692:SF1">
    <property type="entry name" value="DUF420 DOMAIN-CONTAINING PROTEIN"/>
    <property type="match status" value="1"/>
</dbReference>
<feature type="transmembrane region" description="Helical" evidence="1">
    <location>
        <begin position="73"/>
        <end position="91"/>
    </location>
</feature>
<reference evidence="2 4" key="1">
    <citation type="submission" date="2015-09" db="EMBL/GenBank/DDBJ databases">
        <title>Draft genome sequence of Hydrogenibacillus schlegelii DSM 2000.</title>
        <authorList>
            <person name="Hemp J."/>
        </authorList>
    </citation>
    <scope>NUCLEOTIDE SEQUENCE [LARGE SCALE GENOMIC DNA]</scope>
    <source>
        <strain evidence="2 4">MA 48</strain>
    </source>
</reference>
<protein>
    <recommendedName>
        <fullName evidence="6">DUF420 domain-containing protein</fullName>
    </recommendedName>
</protein>
<dbReference type="Proteomes" id="UP000244180">
    <property type="component" value="Unassembled WGS sequence"/>
</dbReference>
<dbReference type="STRING" id="1484.SA87_01415"/>
<dbReference type="InterPro" id="IPR007352">
    <property type="entry name" value="DUF420"/>
</dbReference>
<name>A0A132MGY3_HYDSH</name>
<keyword evidence="1" id="KW-0812">Transmembrane</keyword>
<proteinExistence type="predicted"/>
<dbReference type="Pfam" id="PF04238">
    <property type="entry name" value="DUF420"/>
    <property type="match status" value="1"/>
</dbReference>